<protein>
    <recommendedName>
        <fullName evidence="3">GAG-pre-integrase domain-containing protein</fullName>
    </recommendedName>
</protein>
<reference evidence="1" key="1">
    <citation type="journal article" date="2022" name="G3 (Bethesda)">
        <title>High quality genome of the basidiomycete yeast Dioszegia hungarica PDD-24b-2 isolated from cloud water.</title>
        <authorList>
            <person name="Jarrige D."/>
            <person name="Haridas S."/>
            <person name="Bleykasten-Grosshans C."/>
            <person name="Joly M."/>
            <person name="Nadalig T."/>
            <person name="Sancelme M."/>
            <person name="Vuilleumier S."/>
            <person name="Grigoriev I.V."/>
            <person name="Amato P."/>
            <person name="Bringel F."/>
        </authorList>
    </citation>
    <scope>NUCLEOTIDE SEQUENCE</scope>
    <source>
        <strain evidence="1">PDD-24b-2</strain>
    </source>
</reference>
<dbReference type="GeneID" id="77728547"/>
<dbReference type="AlphaFoldDB" id="A0AA38H5I4"/>
<feature type="non-terminal residue" evidence="1">
    <location>
        <position position="1"/>
    </location>
</feature>
<gene>
    <name evidence="1" type="ORF">MKK02DRAFT_3608</name>
</gene>
<organism evidence="1 2">
    <name type="scientific">Dioszegia hungarica</name>
    <dbReference type="NCBI Taxonomy" id="4972"/>
    <lineage>
        <taxon>Eukaryota</taxon>
        <taxon>Fungi</taxon>
        <taxon>Dikarya</taxon>
        <taxon>Basidiomycota</taxon>
        <taxon>Agaricomycotina</taxon>
        <taxon>Tremellomycetes</taxon>
        <taxon>Tremellales</taxon>
        <taxon>Bulleribasidiaceae</taxon>
        <taxon>Dioszegia</taxon>
    </lineage>
</organism>
<dbReference type="Proteomes" id="UP001164286">
    <property type="component" value="Unassembled WGS sequence"/>
</dbReference>
<evidence type="ECO:0008006" key="3">
    <source>
        <dbReference type="Google" id="ProtNLM"/>
    </source>
</evidence>
<feature type="non-terminal residue" evidence="1">
    <location>
        <position position="69"/>
    </location>
</feature>
<proteinExistence type="predicted"/>
<dbReference type="RefSeq" id="XP_052942651.1">
    <property type="nucleotide sequence ID" value="XM_053089342.1"/>
</dbReference>
<evidence type="ECO:0000313" key="1">
    <source>
        <dbReference type="EMBL" id="KAI9632874.1"/>
    </source>
</evidence>
<dbReference type="EMBL" id="JAKWFO010000014">
    <property type="protein sequence ID" value="KAI9632874.1"/>
    <property type="molecule type" value="Genomic_DNA"/>
</dbReference>
<keyword evidence="2" id="KW-1185">Reference proteome</keyword>
<name>A0AA38H5I4_9TREE</name>
<comment type="caution">
    <text evidence="1">The sequence shown here is derived from an EMBL/GenBank/DDBJ whole genome shotgun (WGS) entry which is preliminary data.</text>
</comment>
<evidence type="ECO:0000313" key="2">
    <source>
        <dbReference type="Proteomes" id="UP001164286"/>
    </source>
</evidence>
<accession>A0AA38H5I4</accession>
<sequence>SWHDRCGHLNPAGVTRLGKSGRLGKGWEENVGSKAKCIPCLEGKTRRKNTGEGTTRATRPFEVISVDLW</sequence>